<organism evidence="2 3">
    <name type="scientific">Saccharothrix xinjiangensis</name>
    <dbReference type="NCBI Taxonomy" id="204798"/>
    <lineage>
        <taxon>Bacteria</taxon>
        <taxon>Bacillati</taxon>
        <taxon>Actinomycetota</taxon>
        <taxon>Actinomycetes</taxon>
        <taxon>Pseudonocardiales</taxon>
        <taxon>Pseudonocardiaceae</taxon>
        <taxon>Saccharothrix</taxon>
    </lineage>
</organism>
<dbReference type="RefSeq" id="WP_344037610.1">
    <property type="nucleotide sequence ID" value="NZ_BAAAKE010000008.1"/>
</dbReference>
<dbReference type="Proteomes" id="UP001595833">
    <property type="component" value="Unassembled WGS sequence"/>
</dbReference>
<evidence type="ECO:0000313" key="2">
    <source>
        <dbReference type="EMBL" id="MFC5058148.1"/>
    </source>
</evidence>
<feature type="region of interest" description="Disordered" evidence="1">
    <location>
        <begin position="663"/>
        <end position="695"/>
    </location>
</feature>
<feature type="region of interest" description="Disordered" evidence="1">
    <location>
        <begin position="476"/>
        <end position="500"/>
    </location>
</feature>
<dbReference type="InterPro" id="IPR027417">
    <property type="entry name" value="P-loop_NTPase"/>
</dbReference>
<dbReference type="InterPro" id="IPR028082">
    <property type="entry name" value="Peripla_BP_I"/>
</dbReference>
<comment type="caution">
    <text evidence="2">The sequence shown here is derived from an EMBL/GenBank/DDBJ whole genome shotgun (WGS) entry which is preliminary data.</text>
</comment>
<evidence type="ECO:0000256" key="1">
    <source>
        <dbReference type="SAM" id="MobiDB-lite"/>
    </source>
</evidence>
<gene>
    <name evidence="2" type="ORF">ACFPFM_30930</name>
</gene>
<dbReference type="EMBL" id="JBHSJB010000031">
    <property type="protein sequence ID" value="MFC5058148.1"/>
    <property type="molecule type" value="Genomic_DNA"/>
</dbReference>
<reference evidence="3" key="1">
    <citation type="journal article" date="2019" name="Int. J. Syst. Evol. Microbiol.">
        <title>The Global Catalogue of Microorganisms (GCM) 10K type strain sequencing project: providing services to taxonomists for standard genome sequencing and annotation.</title>
        <authorList>
            <consortium name="The Broad Institute Genomics Platform"/>
            <consortium name="The Broad Institute Genome Sequencing Center for Infectious Disease"/>
            <person name="Wu L."/>
            <person name="Ma J."/>
        </authorList>
    </citation>
    <scope>NUCLEOTIDE SEQUENCE [LARGE SCALE GENOMIC DNA]</scope>
    <source>
        <strain evidence="3">KCTC 12848</strain>
    </source>
</reference>
<dbReference type="SUPFAM" id="SSF52540">
    <property type="entry name" value="P-loop containing nucleoside triphosphate hydrolases"/>
    <property type="match status" value="1"/>
</dbReference>
<dbReference type="SUPFAM" id="SSF53822">
    <property type="entry name" value="Periplasmic binding protein-like I"/>
    <property type="match status" value="1"/>
</dbReference>
<protein>
    <recommendedName>
        <fullName evidence="4">ABC-type branched-subunit amino acid transport system substrate-binding protein</fullName>
    </recommendedName>
</protein>
<sequence>MPGDPSDHLRDDPFGLHGRHRAVALVREFTTRPEPKGLPTSRRTPIVIFTGPKGCGRSALLDSLESRMQGRLPHARVNCGELKSTTAWEVLPLLAFDLNRTAAGYRSIPFPRFVTAQVAISAQIDALGQAARLRIREELEKARRVDQLRTFLDNLAQDLAGAVPVVGGVPGVVTAARYAPNLLLDGLVTWRHGRRVVLGEGLEWYGSGDKAYDELARLNLLTRDDASEADRKEATELLWAAFLADLRAAFATGRGARGWSLNCVLLLDDVDTKPGRLLYRALADARRGEPDPLTVVATSAGGVARHVAPDEEIPFAEEAGYDDYLARRQGQYESDSYPVALRDLTLDEVKDMVADVAGPRLGAHRAVAAEVYRFTRGHPAATAVVVKAVGDHTGGDTSVKRLLDRRWRGPVDKDPVTVEERLRRELLGSRSDEALAALEACAAARDVEQADELTGSDLVPSARGGAGLVPEELQVRAPEPGGPVLRSGDGSPTEPGGADAGRVVMLPALRHLLLRRLAADPGRWAAAHTWLRDHGRESERRYHALALRDVDAVVRWLEELLPDSRAWFAELDAVTAAPNDLGTDEADPGRVLAEAGLTAPPAEPGRVIARVVAALWAANDPLSTANRADLWSSAAWDLKTLAQQPGVARNDFLKAAALLEAAAEAGDTPPTSRGPRRQPSTRPEELDFTPPTPQRVRRAARVKLTALAAALALVVGSSVVVGLNLFTRCGEGVHDRGGECVGVTDGSYVFNAELADVQRRILAENEKVAGGRHVTVAVLTPLLPTDVGSVTPQRVRAQLEGAHAAQLTANEDRREPKVRLLLANPGSRQQEWRRVVDQLVEVADEQRLVGVIGVGQSTTNAQHTARALAEADIPMIASVITATGFQVEPPAQPGEAPGYIKGFARVNSTTGNQIAVLADHLAGRGAGRSMLVYDDNEDDLYTSTLRREFKQAATSGKLSITVENPFDTEATLDNQFNQITKDLCSDEALDTVLYAGRAVLLDDLVGNLRRRTCALDRLITLVSGSDASMLRTRDDLRPLPDQSPLAVVYAPHVDPEAARQMGIAEFDRLASRFEELGFDTADLADGWGVMMHDAMLAMLDVINRAAVGLKAGEVPTRQSVRAQLTLSGRERNQVRGAGGPFTLDGTTGDAVGRQLPVIEVGADGVFAVRAVVPVR</sequence>
<evidence type="ECO:0000313" key="3">
    <source>
        <dbReference type="Proteomes" id="UP001595833"/>
    </source>
</evidence>
<proteinExistence type="predicted"/>
<accession>A0ABV9Y646</accession>
<name>A0ABV9Y646_9PSEU</name>
<dbReference type="Gene3D" id="3.40.50.2300">
    <property type="match status" value="2"/>
</dbReference>
<keyword evidence="3" id="KW-1185">Reference proteome</keyword>
<evidence type="ECO:0008006" key="4">
    <source>
        <dbReference type="Google" id="ProtNLM"/>
    </source>
</evidence>